<dbReference type="InterPro" id="IPR008930">
    <property type="entry name" value="Terpenoid_cyclase/PrenylTrfase"/>
</dbReference>
<protein>
    <submittedName>
        <fullName evidence="7">Uncharacterized protein</fullName>
    </submittedName>
</protein>
<dbReference type="SUPFAM" id="SSF48576">
    <property type="entry name" value="Terpenoid synthases"/>
    <property type="match status" value="1"/>
</dbReference>
<dbReference type="InterPro" id="IPR008949">
    <property type="entry name" value="Isoprenoid_synthase_dom_sf"/>
</dbReference>
<sequence>MHAQTLKEVRDAVGLLGKDPSQGLAVLEAIQRLGIDHHFQDEIKFILTKQHLEWEETHQQAELHQVALCFRLLRQHGYTVSAVSARCGYNQTKLIERTLNHPYHKTLPRFMAKKFIGDISSKAKKWECDMKHLAMLDYEIVQSQHKMEAQQFFTWWNNTGLAKEMKLARDQPMKWYMHSAVASDPSHSQLRVNLAKIVSLVYIIDDIFDVYGSLDDLIVFTEAVKRWDYAEAEQLPHYMKSCLRVLFDTTEEFANEIHQAHGFNPISYLQKVWANLFDAFLVEAKWFASKHLPLSDEYLKNGTISTGMHVFLLHLLFMLGEKANITAEFLNENSRGMVYSAAAMLRLLDDLDSATDENQVGKDGSYVDCYMEEHKGITNEVSLSRLVPNCVRDLRIQMCHKVCPASRKKTEVRDALRVQVKDPLEGLVMVHDRQRLRIDYYFQQEI</sequence>
<evidence type="ECO:0000256" key="2">
    <source>
        <dbReference type="ARBA" id="ARBA00022723"/>
    </source>
</evidence>
<dbReference type="GO" id="GO:0000287">
    <property type="term" value="F:magnesium ion binding"/>
    <property type="evidence" value="ECO:0007669"/>
    <property type="project" value="InterPro"/>
</dbReference>
<evidence type="ECO:0000256" key="4">
    <source>
        <dbReference type="ARBA" id="ARBA00023239"/>
    </source>
</evidence>
<keyword evidence="4" id="KW-0456">Lyase</keyword>
<evidence type="ECO:0000259" key="5">
    <source>
        <dbReference type="Pfam" id="PF01397"/>
    </source>
</evidence>
<dbReference type="GO" id="GO:0010333">
    <property type="term" value="F:terpene synthase activity"/>
    <property type="evidence" value="ECO:0007669"/>
    <property type="project" value="InterPro"/>
</dbReference>
<dbReference type="Gramene" id="Kaladp0095s0366.2.v1.1">
    <property type="protein sequence ID" value="Kaladp0095s0366.2.v1.1"/>
    <property type="gene ID" value="Kaladp0095s0366.v1.1"/>
</dbReference>
<dbReference type="EnsemblPlants" id="Kaladp0095s0366.2.v1.1">
    <property type="protein sequence ID" value="Kaladp0095s0366.2.v1.1"/>
    <property type="gene ID" value="Kaladp0095s0366.v1.1"/>
</dbReference>
<dbReference type="Pfam" id="PF01397">
    <property type="entry name" value="Terpene_synth"/>
    <property type="match status" value="1"/>
</dbReference>
<dbReference type="InterPro" id="IPR005630">
    <property type="entry name" value="Terpene_synthase_metal-bd"/>
</dbReference>
<dbReference type="SFLD" id="SFLDG01019">
    <property type="entry name" value="Terpene_Cyclase_Like_1_C_Termi"/>
    <property type="match status" value="1"/>
</dbReference>
<dbReference type="Gene3D" id="1.50.10.130">
    <property type="entry name" value="Terpene synthase, N-terminal domain"/>
    <property type="match status" value="2"/>
</dbReference>
<dbReference type="InterPro" id="IPR050148">
    <property type="entry name" value="Terpene_synthase-like"/>
</dbReference>
<evidence type="ECO:0000313" key="7">
    <source>
        <dbReference type="EnsemblPlants" id="Kaladp0095s0366.2.v1.1"/>
    </source>
</evidence>
<evidence type="ECO:0000256" key="3">
    <source>
        <dbReference type="ARBA" id="ARBA00022842"/>
    </source>
</evidence>
<dbReference type="PANTHER" id="PTHR31225">
    <property type="entry name" value="OS04G0344100 PROTEIN-RELATED"/>
    <property type="match status" value="1"/>
</dbReference>
<evidence type="ECO:0000313" key="8">
    <source>
        <dbReference type="Proteomes" id="UP000594263"/>
    </source>
</evidence>
<dbReference type="Pfam" id="PF03936">
    <property type="entry name" value="Terpene_synth_C"/>
    <property type="match status" value="1"/>
</dbReference>
<feature type="domain" description="Terpene synthase metal-binding" evidence="6">
    <location>
        <begin position="158"/>
        <end position="383"/>
    </location>
</feature>
<dbReference type="PANTHER" id="PTHR31225:SF0">
    <property type="entry name" value="S-(+)-LINALOOL SYNTHASE, CHLOROPLASTIC"/>
    <property type="match status" value="1"/>
</dbReference>
<dbReference type="Gene3D" id="1.10.600.10">
    <property type="entry name" value="Farnesyl Diphosphate Synthase"/>
    <property type="match status" value="1"/>
</dbReference>
<name>A0A7N1A6D6_KALFE</name>
<dbReference type="InterPro" id="IPR001906">
    <property type="entry name" value="Terpene_synth_N"/>
</dbReference>
<proteinExistence type="predicted"/>
<reference evidence="7" key="1">
    <citation type="submission" date="2021-01" db="UniProtKB">
        <authorList>
            <consortium name="EnsemblPlants"/>
        </authorList>
    </citation>
    <scope>IDENTIFICATION</scope>
</reference>
<organism evidence="7 8">
    <name type="scientific">Kalanchoe fedtschenkoi</name>
    <name type="common">Lavender scallops</name>
    <name type="synonym">South American air plant</name>
    <dbReference type="NCBI Taxonomy" id="63787"/>
    <lineage>
        <taxon>Eukaryota</taxon>
        <taxon>Viridiplantae</taxon>
        <taxon>Streptophyta</taxon>
        <taxon>Embryophyta</taxon>
        <taxon>Tracheophyta</taxon>
        <taxon>Spermatophyta</taxon>
        <taxon>Magnoliopsida</taxon>
        <taxon>eudicotyledons</taxon>
        <taxon>Gunneridae</taxon>
        <taxon>Pentapetalae</taxon>
        <taxon>Saxifragales</taxon>
        <taxon>Crassulaceae</taxon>
        <taxon>Kalanchoe</taxon>
    </lineage>
</organism>
<dbReference type="GO" id="GO:0016114">
    <property type="term" value="P:terpenoid biosynthetic process"/>
    <property type="evidence" value="ECO:0007669"/>
    <property type="project" value="InterPro"/>
</dbReference>
<evidence type="ECO:0000259" key="6">
    <source>
        <dbReference type="Pfam" id="PF03936"/>
    </source>
</evidence>
<accession>A0A7N1A6D6</accession>
<dbReference type="AlphaFoldDB" id="A0A7N1A6D6"/>
<dbReference type="InterPro" id="IPR036965">
    <property type="entry name" value="Terpene_synth_N_sf"/>
</dbReference>
<keyword evidence="8" id="KW-1185">Reference proteome</keyword>
<keyword evidence="3" id="KW-0460">Magnesium</keyword>
<keyword evidence="2" id="KW-0479">Metal-binding</keyword>
<dbReference type="InterPro" id="IPR034741">
    <property type="entry name" value="Terpene_cyclase-like_1_C"/>
</dbReference>
<comment type="cofactor">
    <cofactor evidence="1">
        <name>Mg(2+)</name>
        <dbReference type="ChEBI" id="CHEBI:18420"/>
    </cofactor>
</comment>
<dbReference type="Proteomes" id="UP000594263">
    <property type="component" value="Unplaced"/>
</dbReference>
<dbReference type="SUPFAM" id="SSF48239">
    <property type="entry name" value="Terpenoid cyclases/Protein prenyltransferases"/>
    <property type="match status" value="1"/>
</dbReference>
<evidence type="ECO:0000256" key="1">
    <source>
        <dbReference type="ARBA" id="ARBA00001946"/>
    </source>
</evidence>
<feature type="domain" description="Terpene synthase N-terminal" evidence="5">
    <location>
        <begin position="4"/>
        <end position="82"/>
    </location>
</feature>
<dbReference type="SFLD" id="SFLDS00005">
    <property type="entry name" value="Isoprenoid_Synthase_Type_I"/>
    <property type="match status" value="1"/>
</dbReference>